<dbReference type="RefSeq" id="WP_130291439.1">
    <property type="nucleotide sequence ID" value="NZ_SHKL01000001.1"/>
</dbReference>
<dbReference type="Pfam" id="PF03861">
    <property type="entry name" value="ANTAR"/>
    <property type="match status" value="1"/>
</dbReference>
<dbReference type="AlphaFoldDB" id="A0A4Q7UYT8"/>
<organism evidence="6 7">
    <name type="scientific">Pseudonocardia sediminis</name>
    <dbReference type="NCBI Taxonomy" id="1397368"/>
    <lineage>
        <taxon>Bacteria</taxon>
        <taxon>Bacillati</taxon>
        <taxon>Actinomycetota</taxon>
        <taxon>Actinomycetes</taxon>
        <taxon>Pseudonocardiales</taxon>
        <taxon>Pseudonocardiaceae</taxon>
        <taxon>Pseudonocardia</taxon>
    </lineage>
</organism>
<accession>A0A4Q7UYT8</accession>
<evidence type="ECO:0000256" key="2">
    <source>
        <dbReference type="ARBA" id="ARBA00022777"/>
    </source>
</evidence>
<keyword evidence="3" id="KW-0805">Transcription regulation</keyword>
<sequence>MSPQRTEREAGLTNAFVTLADTLVDDYDTIDLLDRLVAFCVGLLGADDAAIVLGDARRDLRAVASSSEAARSMELLQLQNDQGPCLDCFQTGARVSIADLSEQAQRWPEFVAAVERDGRFRSVHALPLRLRGNAIGALNLFHREPGPLAEDDLDLAQAMADVATIGILQERAIRRGEVLSEQLQAALNSRVVIEQAKGVLAQSSGLALEVAFERLRGYARRGNLKLSDVARRVVTRDLDPAAVTAES</sequence>
<evidence type="ECO:0000313" key="7">
    <source>
        <dbReference type="Proteomes" id="UP000291591"/>
    </source>
</evidence>
<dbReference type="GO" id="GO:0016301">
    <property type="term" value="F:kinase activity"/>
    <property type="evidence" value="ECO:0007669"/>
    <property type="project" value="UniProtKB-KW"/>
</dbReference>
<dbReference type="InterPro" id="IPR036388">
    <property type="entry name" value="WH-like_DNA-bd_sf"/>
</dbReference>
<dbReference type="SUPFAM" id="SSF52172">
    <property type="entry name" value="CheY-like"/>
    <property type="match status" value="1"/>
</dbReference>
<evidence type="ECO:0000259" key="5">
    <source>
        <dbReference type="PROSITE" id="PS50921"/>
    </source>
</evidence>
<feature type="domain" description="ANTAR" evidence="5">
    <location>
        <begin position="173"/>
        <end position="234"/>
    </location>
</feature>
<dbReference type="Gene3D" id="3.30.450.40">
    <property type="match status" value="1"/>
</dbReference>
<dbReference type="Pfam" id="PF13185">
    <property type="entry name" value="GAF_2"/>
    <property type="match status" value="1"/>
</dbReference>
<dbReference type="InterPro" id="IPR012074">
    <property type="entry name" value="GAF_ANTAR"/>
</dbReference>
<dbReference type="EMBL" id="SHKL01000001">
    <property type="protein sequence ID" value="RZT87262.1"/>
    <property type="molecule type" value="Genomic_DNA"/>
</dbReference>
<dbReference type="InterPro" id="IPR005561">
    <property type="entry name" value="ANTAR"/>
</dbReference>
<dbReference type="PIRSF" id="PIRSF036625">
    <property type="entry name" value="GAF_ANTAR"/>
    <property type="match status" value="1"/>
</dbReference>
<dbReference type="InterPro" id="IPR011006">
    <property type="entry name" value="CheY-like_superfamily"/>
</dbReference>
<dbReference type="PROSITE" id="PS50921">
    <property type="entry name" value="ANTAR"/>
    <property type="match status" value="1"/>
</dbReference>
<dbReference type="SUPFAM" id="SSF55781">
    <property type="entry name" value="GAF domain-like"/>
    <property type="match status" value="1"/>
</dbReference>
<dbReference type="InterPro" id="IPR029016">
    <property type="entry name" value="GAF-like_dom_sf"/>
</dbReference>
<protein>
    <submittedName>
        <fullName evidence="6">GAF domain-containing protein</fullName>
    </submittedName>
</protein>
<dbReference type="SMART" id="SM00065">
    <property type="entry name" value="GAF"/>
    <property type="match status" value="1"/>
</dbReference>
<dbReference type="Gene3D" id="1.10.10.10">
    <property type="entry name" value="Winged helix-like DNA-binding domain superfamily/Winged helix DNA-binding domain"/>
    <property type="match status" value="1"/>
</dbReference>
<gene>
    <name evidence="6" type="ORF">EV383_4172</name>
</gene>
<keyword evidence="4" id="KW-0804">Transcription</keyword>
<reference evidence="6 7" key="1">
    <citation type="submission" date="2019-02" db="EMBL/GenBank/DDBJ databases">
        <title>Sequencing the genomes of 1000 actinobacteria strains.</title>
        <authorList>
            <person name="Klenk H.-P."/>
        </authorList>
    </citation>
    <scope>NUCLEOTIDE SEQUENCE [LARGE SCALE GENOMIC DNA]</scope>
    <source>
        <strain evidence="6 7">DSM 45779</strain>
    </source>
</reference>
<keyword evidence="2" id="KW-0418">Kinase</keyword>
<dbReference type="SMART" id="SM01012">
    <property type="entry name" value="ANTAR"/>
    <property type="match status" value="1"/>
</dbReference>
<keyword evidence="7" id="KW-1185">Reference proteome</keyword>
<evidence type="ECO:0000256" key="3">
    <source>
        <dbReference type="ARBA" id="ARBA00023015"/>
    </source>
</evidence>
<keyword evidence="1" id="KW-0808">Transferase</keyword>
<dbReference type="Proteomes" id="UP000291591">
    <property type="component" value="Unassembled WGS sequence"/>
</dbReference>
<dbReference type="GO" id="GO:0003723">
    <property type="term" value="F:RNA binding"/>
    <property type="evidence" value="ECO:0007669"/>
    <property type="project" value="InterPro"/>
</dbReference>
<dbReference type="OrthoDB" id="3683444at2"/>
<proteinExistence type="predicted"/>
<evidence type="ECO:0000313" key="6">
    <source>
        <dbReference type="EMBL" id="RZT87262.1"/>
    </source>
</evidence>
<evidence type="ECO:0000256" key="1">
    <source>
        <dbReference type="ARBA" id="ARBA00022679"/>
    </source>
</evidence>
<dbReference type="InterPro" id="IPR003018">
    <property type="entry name" value="GAF"/>
</dbReference>
<evidence type="ECO:0000256" key="4">
    <source>
        <dbReference type="ARBA" id="ARBA00023163"/>
    </source>
</evidence>
<name>A0A4Q7UYT8_PSEST</name>
<comment type="caution">
    <text evidence="6">The sequence shown here is derived from an EMBL/GenBank/DDBJ whole genome shotgun (WGS) entry which is preliminary data.</text>
</comment>